<dbReference type="AlphaFoldDB" id="A0A109JI17"/>
<dbReference type="EMBL" id="LNCD01000091">
    <property type="protein sequence ID" value="KWV49346.1"/>
    <property type="molecule type" value="Genomic_DNA"/>
</dbReference>
<sequence>MVDVAGSRPAALRAIPKGVWALGFVSLFMDISSEMIHALLPVYMVAILGTSAFAVGVIEGIAEATAAITKVFSGALSDWLGKRKLLVTLGYGMAALTKPVFPLAPSLGWLVTARFVDRVGKGIRGAPRDALIADISPKEIRGASFGLRQSLDTVGAFLGPALALGLMWWTADHYATVFWIAVIPAFCSVAIILFVVKEPPHADQGRARVPLRASELVRLPVIYWLVVAVSAVFTLARFSEAFLILDAQQMGLPVMFVPIVLIVMNIAYGFSAYPVGVMADRVDRITLLMVGLALLVLADLSLAFLPGLAGLGIGVLLWGLHMGFTQGLLATLVADAAPAELRGTAFGIFNLIAGVALLAASVLAGALWDWGGHQITFLAGAAFASLAGLSLLPLKRRLRTAL</sequence>
<evidence type="ECO:0000256" key="1">
    <source>
        <dbReference type="ARBA" id="ARBA00022692"/>
    </source>
</evidence>
<dbReference type="Proteomes" id="UP000068164">
    <property type="component" value="Unassembled WGS sequence"/>
</dbReference>
<keyword evidence="1 4" id="KW-0812">Transmembrane</keyword>
<evidence type="ECO:0000256" key="3">
    <source>
        <dbReference type="ARBA" id="ARBA00023136"/>
    </source>
</evidence>
<dbReference type="RefSeq" id="WP_025660924.1">
    <property type="nucleotide sequence ID" value="NZ_LNCD01000091.1"/>
</dbReference>
<dbReference type="CDD" id="cd17370">
    <property type="entry name" value="MFS_MJ1317_like"/>
    <property type="match status" value="1"/>
</dbReference>
<feature type="transmembrane region" description="Helical" evidence="4">
    <location>
        <begin position="374"/>
        <end position="394"/>
    </location>
</feature>
<feature type="transmembrane region" description="Helical" evidence="4">
    <location>
        <begin position="177"/>
        <end position="196"/>
    </location>
</feature>
<keyword evidence="2 4" id="KW-1133">Transmembrane helix</keyword>
<dbReference type="PROSITE" id="PS50850">
    <property type="entry name" value="MFS"/>
    <property type="match status" value="1"/>
</dbReference>
<dbReference type="Pfam" id="PF07690">
    <property type="entry name" value="MFS_1"/>
    <property type="match status" value="1"/>
</dbReference>
<dbReference type="GO" id="GO:0022857">
    <property type="term" value="F:transmembrane transporter activity"/>
    <property type="evidence" value="ECO:0007669"/>
    <property type="project" value="InterPro"/>
</dbReference>
<feature type="transmembrane region" description="Helical" evidence="4">
    <location>
        <begin position="346"/>
        <end position="368"/>
    </location>
</feature>
<keyword evidence="7" id="KW-1185">Reference proteome</keyword>
<evidence type="ECO:0000313" key="7">
    <source>
        <dbReference type="Proteomes" id="UP000068164"/>
    </source>
</evidence>
<dbReference type="OrthoDB" id="9803985at2"/>
<evidence type="ECO:0000313" key="6">
    <source>
        <dbReference type="EMBL" id="KWV49346.1"/>
    </source>
</evidence>
<protein>
    <submittedName>
        <fullName evidence="6">MFS transporter</fullName>
    </submittedName>
</protein>
<feature type="transmembrane region" description="Helical" evidence="4">
    <location>
        <begin position="250"/>
        <end position="273"/>
    </location>
</feature>
<proteinExistence type="predicted"/>
<gene>
    <name evidence="6" type="ORF">AS026_10460</name>
</gene>
<dbReference type="PANTHER" id="PTHR23518">
    <property type="entry name" value="C-METHYLTRANSFERASE"/>
    <property type="match status" value="1"/>
</dbReference>
<comment type="caution">
    <text evidence="6">The sequence shown here is derived from an EMBL/GenBank/DDBJ whole genome shotgun (WGS) entry which is preliminary data.</text>
</comment>
<name>A0A109JI17_9HYPH</name>
<keyword evidence="3 4" id="KW-0472">Membrane</keyword>
<reference evidence="6 7" key="1">
    <citation type="submission" date="2015-11" db="EMBL/GenBank/DDBJ databases">
        <title>Draft Genome Sequence of the Strain BR 10423 (Rhizobium sp.) isolated from nodules of Mimosa pudica.</title>
        <authorList>
            <person name="Barauna A.C."/>
            <person name="Zilli J.E."/>
            <person name="Simoes-Araujo J.L."/>
            <person name="Reis V.M."/>
            <person name="James E.K."/>
            <person name="Reis F.B.Jr."/>
            <person name="Rouws L.F."/>
            <person name="Passos S.R."/>
            <person name="Gois S.R."/>
        </authorList>
    </citation>
    <scope>NUCLEOTIDE SEQUENCE [LARGE SCALE GENOMIC DNA]</scope>
    <source>
        <strain evidence="6 7">BR10423</strain>
    </source>
</reference>
<feature type="transmembrane region" description="Helical" evidence="4">
    <location>
        <begin position="285"/>
        <end position="305"/>
    </location>
</feature>
<dbReference type="PANTHER" id="PTHR23518:SF2">
    <property type="entry name" value="MAJOR FACILITATOR SUPERFAMILY TRANSPORTER"/>
    <property type="match status" value="1"/>
</dbReference>
<dbReference type="InterPro" id="IPR036259">
    <property type="entry name" value="MFS_trans_sf"/>
</dbReference>
<accession>A0A109JI17</accession>
<dbReference type="Gene3D" id="1.20.1250.20">
    <property type="entry name" value="MFS general substrate transporter like domains"/>
    <property type="match status" value="1"/>
</dbReference>
<feature type="transmembrane region" description="Helical" evidence="4">
    <location>
        <begin position="216"/>
        <end position="238"/>
    </location>
</feature>
<feature type="domain" description="Major facilitator superfamily (MFS) profile" evidence="5">
    <location>
        <begin position="18"/>
        <end position="399"/>
    </location>
</feature>
<feature type="transmembrane region" description="Helical" evidence="4">
    <location>
        <begin position="151"/>
        <end position="171"/>
    </location>
</feature>
<organism evidence="6 7">
    <name type="scientific">Rhizobium altiplani</name>
    <dbReference type="NCBI Taxonomy" id="1864509"/>
    <lineage>
        <taxon>Bacteria</taxon>
        <taxon>Pseudomonadati</taxon>
        <taxon>Pseudomonadota</taxon>
        <taxon>Alphaproteobacteria</taxon>
        <taxon>Hyphomicrobiales</taxon>
        <taxon>Rhizobiaceae</taxon>
        <taxon>Rhizobium/Agrobacterium group</taxon>
        <taxon>Rhizobium</taxon>
    </lineage>
</organism>
<feature type="transmembrane region" description="Helical" evidence="4">
    <location>
        <begin position="311"/>
        <end position="334"/>
    </location>
</feature>
<evidence type="ECO:0000256" key="4">
    <source>
        <dbReference type="SAM" id="Phobius"/>
    </source>
</evidence>
<dbReference type="SUPFAM" id="SSF103473">
    <property type="entry name" value="MFS general substrate transporter"/>
    <property type="match status" value="1"/>
</dbReference>
<dbReference type="InterPro" id="IPR020846">
    <property type="entry name" value="MFS_dom"/>
</dbReference>
<evidence type="ECO:0000259" key="5">
    <source>
        <dbReference type="PROSITE" id="PS50850"/>
    </source>
</evidence>
<dbReference type="InterPro" id="IPR011701">
    <property type="entry name" value="MFS"/>
</dbReference>
<feature type="transmembrane region" description="Helical" evidence="4">
    <location>
        <begin position="35"/>
        <end position="58"/>
    </location>
</feature>
<evidence type="ECO:0000256" key="2">
    <source>
        <dbReference type="ARBA" id="ARBA00022989"/>
    </source>
</evidence>